<dbReference type="SMART" id="SM00387">
    <property type="entry name" value="HATPase_c"/>
    <property type="match status" value="1"/>
</dbReference>
<sequence length="459" mass="51684">MKGRLSIKRTLTLWFTAFMALTAGLCLGLILITSGQVARKETAERLDLTVRESIPLVNFSNGSLLLDPDFRFYQNNVYLILYNQSGAMLTGETPPGFPVDAPLKNGVTREVDENGERFYVFDLWIPSGWEDGVWIRGAAQSTSVSQMLGGILTMFFLIMPFIILFAAAGGYLIARHALRPIDQITRAAESISEGRDLSRRLGLKPGRDEVGRLASAFDQMFERLEQAFEAEKQFTSDASHELRTPTAVILAQCSYMEKYGEDTEDYREGIGVIRRQAERMSLLINQLLDMTRLDFGTRKLNTQDTDFSEFLSVLCEEQDTNLRNIRMETQIEPGIHAQIDPALFARVIQNLLENARKYGREGGFIRVTLRREEESIRLDVEDNGIGIRQEDLSRIWQRFYQANPSRQSGSGLGLGLSMVRQIVQLHGGTAEAESVPDQGSCFTVRLPFSQKETGPQKDN</sequence>
<dbReference type="Pfam" id="PF02518">
    <property type="entry name" value="HATPase_c"/>
    <property type="match status" value="1"/>
</dbReference>
<feature type="domain" description="Histidine kinase" evidence="12">
    <location>
        <begin position="237"/>
        <end position="450"/>
    </location>
</feature>
<dbReference type="InterPro" id="IPR005467">
    <property type="entry name" value="His_kinase_dom"/>
</dbReference>
<dbReference type="SUPFAM" id="SSF55874">
    <property type="entry name" value="ATPase domain of HSP90 chaperone/DNA topoisomerase II/histidine kinase"/>
    <property type="match status" value="1"/>
</dbReference>
<dbReference type="InterPro" id="IPR003594">
    <property type="entry name" value="HATPase_dom"/>
</dbReference>
<comment type="catalytic activity">
    <reaction evidence="1">
        <text>ATP + protein L-histidine = ADP + protein N-phospho-L-histidine.</text>
        <dbReference type="EC" id="2.7.13.3"/>
    </reaction>
</comment>
<evidence type="ECO:0000313" key="15">
    <source>
        <dbReference type="Proteomes" id="UP000886860"/>
    </source>
</evidence>
<evidence type="ECO:0000256" key="3">
    <source>
        <dbReference type="ARBA" id="ARBA00012438"/>
    </source>
</evidence>
<dbReference type="Pfam" id="PF00672">
    <property type="entry name" value="HAMP"/>
    <property type="match status" value="1"/>
</dbReference>
<dbReference type="Pfam" id="PF00512">
    <property type="entry name" value="HisKA"/>
    <property type="match status" value="1"/>
</dbReference>
<dbReference type="EC" id="2.7.13.3" evidence="3"/>
<dbReference type="InterPro" id="IPR036890">
    <property type="entry name" value="HATPase_C_sf"/>
</dbReference>
<dbReference type="PANTHER" id="PTHR45436">
    <property type="entry name" value="SENSOR HISTIDINE KINASE YKOH"/>
    <property type="match status" value="1"/>
</dbReference>
<gene>
    <name evidence="14" type="ORF">IAB60_08345</name>
</gene>
<organism evidence="14 15">
    <name type="scientific">Candidatus Caccovicinus merdipullorum</name>
    <dbReference type="NCBI Taxonomy" id="2840724"/>
    <lineage>
        <taxon>Bacteria</taxon>
        <taxon>Bacillati</taxon>
        <taxon>Bacillota</taxon>
        <taxon>Clostridia</taxon>
        <taxon>Eubacteriales</taxon>
        <taxon>Candidatus Caccovicinus</taxon>
    </lineage>
</organism>
<dbReference type="Gene3D" id="3.30.565.10">
    <property type="entry name" value="Histidine kinase-like ATPase, C-terminal domain"/>
    <property type="match status" value="1"/>
</dbReference>
<keyword evidence="6 11" id="KW-0812">Transmembrane</keyword>
<dbReference type="GO" id="GO:0000155">
    <property type="term" value="F:phosphorelay sensor kinase activity"/>
    <property type="evidence" value="ECO:0007669"/>
    <property type="project" value="InterPro"/>
</dbReference>
<keyword evidence="4" id="KW-0597">Phosphoprotein</keyword>
<dbReference type="CDD" id="cd00075">
    <property type="entry name" value="HATPase"/>
    <property type="match status" value="1"/>
</dbReference>
<dbReference type="SUPFAM" id="SSF158472">
    <property type="entry name" value="HAMP domain-like"/>
    <property type="match status" value="1"/>
</dbReference>
<dbReference type="InterPro" id="IPR003661">
    <property type="entry name" value="HisK_dim/P_dom"/>
</dbReference>
<evidence type="ECO:0000256" key="1">
    <source>
        <dbReference type="ARBA" id="ARBA00000085"/>
    </source>
</evidence>
<proteinExistence type="predicted"/>
<dbReference type="FunFam" id="3.30.565.10:FF:000006">
    <property type="entry name" value="Sensor histidine kinase WalK"/>
    <property type="match status" value="1"/>
</dbReference>
<feature type="domain" description="HAMP" evidence="13">
    <location>
        <begin position="175"/>
        <end position="229"/>
    </location>
</feature>
<comment type="subcellular location">
    <subcellularLocation>
        <location evidence="2">Membrane</location>
    </subcellularLocation>
</comment>
<evidence type="ECO:0000256" key="4">
    <source>
        <dbReference type="ARBA" id="ARBA00022553"/>
    </source>
</evidence>
<dbReference type="InterPro" id="IPR036097">
    <property type="entry name" value="HisK_dim/P_sf"/>
</dbReference>
<evidence type="ECO:0000259" key="13">
    <source>
        <dbReference type="PROSITE" id="PS50885"/>
    </source>
</evidence>
<keyword evidence="5" id="KW-0808">Transferase</keyword>
<dbReference type="Proteomes" id="UP000886860">
    <property type="component" value="Unassembled WGS sequence"/>
</dbReference>
<dbReference type="SMART" id="SM00388">
    <property type="entry name" value="HisKA"/>
    <property type="match status" value="1"/>
</dbReference>
<reference evidence="14" key="1">
    <citation type="submission" date="2020-10" db="EMBL/GenBank/DDBJ databases">
        <authorList>
            <person name="Gilroy R."/>
        </authorList>
    </citation>
    <scope>NUCLEOTIDE SEQUENCE</scope>
    <source>
        <strain evidence="14">CHK123-3438</strain>
    </source>
</reference>
<evidence type="ECO:0000256" key="5">
    <source>
        <dbReference type="ARBA" id="ARBA00022679"/>
    </source>
</evidence>
<feature type="transmembrane region" description="Helical" evidence="11">
    <location>
        <begin position="151"/>
        <end position="174"/>
    </location>
</feature>
<keyword evidence="8 11" id="KW-1133">Transmembrane helix</keyword>
<dbReference type="InterPro" id="IPR050428">
    <property type="entry name" value="TCS_sensor_his_kinase"/>
</dbReference>
<evidence type="ECO:0000256" key="7">
    <source>
        <dbReference type="ARBA" id="ARBA00022777"/>
    </source>
</evidence>
<dbReference type="AlphaFoldDB" id="A0A9D1KGZ4"/>
<dbReference type="InterPro" id="IPR003660">
    <property type="entry name" value="HAMP_dom"/>
</dbReference>
<evidence type="ECO:0000256" key="11">
    <source>
        <dbReference type="SAM" id="Phobius"/>
    </source>
</evidence>
<keyword evidence="10 11" id="KW-0472">Membrane</keyword>
<dbReference type="FunFam" id="1.10.287.130:FF:000001">
    <property type="entry name" value="Two-component sensor histidine kinase"/>
    <property type="match status" value="1"/>
</dbReference>
<dbReference type="Gene3D" id="1.10.287.130">
    <property type="match status" value="1"/>
</dbReference>
<comment type="caution">
    <text evidence="14">The sequence shown here is derived from an EMBL/GenBank/DDBJ whole genome shotgun (WGS) entry which is preliminary data.</text>
</comment>
<dbReference type="PRINTS" id="PR00344">
    <property type="entry name" value="BCTRLSENSOR"/>
</dbReference>
<dbReference type="PROSITE" id="PS50885">
    <property type="entry name" value="HAMP"/>
    <property type="match status" value="1"/>
</dbReference>
<dbReference type="EMBL" id="DVKS01000144">
    <property type="protein sequence ID" value="HIT42087.1"/>
    <property type="molecule type" value="Genomic_DNA"/>
</dbReference>
<dbReference type="InterPro" id="IPR004358">
    <property type="entry name" value="Sig_transdc_His_kin-like_C"/>
</dbReference>
<evidence type="ECO:0000313" key="14">
    <source>
        <dbReference type="EMBL" id="HIT42087.1"/>
    </source>
</evidence>
<evidence type="ECO:0000256" key="9">
    <source>
        <dbReference type="ARBA" id="ARBA00023012"/>
    </source>
</evidence>
<evidence type="ECO:0000256" key="6">
    <source>
        <dbReference type="ARBA" id="ARBA00022692"/>
    </source>
</evidence>
<evidence type="ECO:0000256" key="10">
    <source>
        <dbReference type="ARBA" id="ARBA00023136"/>
    </source>
</evidence>
<dbReference type="CDD" id="cd06225">
    <property type="entry name" value="HAMP"/>
    <property type="match status" value="1"/>
</dbReference>
<dbReference type="CDD" id="cd00082">
    <property type="entry name" value="HisKA"/>
    <property type="match status" value="1"/>
</dbReference>
<evidence type="ECO:0000256" key="2">
    <source>
        <dbReference type="ARBA" id="ARBA00004370"/>
    </source>
</evidence>
<keyword evidence="9" id="KW-0902">Two-component regulatory system</keyword>
<reference evidence="14" key="2">
    <citation type="journal article" date="2021" name="PeerJ">
        <title>Extensive microbial diversity within the chicken gut microbiome revealed by metagenomics and culture.</title>
        <authorList>
            <person name="Gilroy R."/>
            <person name="Ravi A."/>
            <person name="Getino M."/>
            <person name="Pursley I."/>
            <person name="Horton D.L."/>
            <person name="Alikhan N.F."/>
            <person name="Baker D."/>
            <person name="Gharbi K."/>
            <person name="Hall N."/>
            <person name="Watson M."/>
            <person name="Adriaenssens E.M."/>
            <person name="Foster-Nyarko E."/>
            <person name="Jarju S."/>
            <person name="Secka A."/>
            <person name="Antonio M."/>
            <person name="Oren A."/>
            <person name="Chaudhuri R.R."/>
            <person name="La Ragione R."/>
            <person name="Hildebrand F."/>
            <person name="Pallen M.J."/>
        </authorList>
    </citation>
    <scope>NUCLEOTIDE SEQUENCE</scope>
    <source>
        <strain evidence="14">CHK123-3438</strain>
    </source>
</reference>
<accession>A0A9D1KGZ4</accession>
<dbReference type="SUPFAM" id="SSF47384">
    <property type="entry name" value="Homodimeric domain of signal transducing histidine kinase"/>
    <property type="match status" value="1"/>
</dbReference>
<dbReference type="PANTHER" id="PTHR45436:SF5">
    <property type="entry name" value="SENSOR HISTIDINE KINASE TRCS"/>
    <property type="match status" value="1"/>
</dbReference>
<dbReference type="SMART" id="SM00304">
    <property type="entry name" value="HAMP"/>
    <property type="match status" value="1"/>
</dbReference>
<dbReference type="PROSITE" id="PS50109">
    <property type="entry name" value="HIS_KIN"/>
    <property type="match status" value="1"/>
</dbReference>
<dbReference type="Gene3D" id="6.10.340.10">
    <property type="match status" value="1"/>
</dbReference>
<dbReference type="GO" id="GO:0005886">
    <property type="term" value="C:plasma membrane"/>
    <property type="evidence" value="ECO:0007669"/>
    <property type="project" value="TreeGrafter"/>
</dbReference>
<feature type="transmembrane region" description="Helical" evidence="11">
    <location>
        <begin position="12"/>
        <end position="32"/>
    </location>
</feature>
<evidence type="ECO:0000256" key="8">
    <source>
        <dbReference type="ARBA" id="ARBA00022989"/>
    </source>
</evidence>
<keyword evidence="7 14" id="KW-0418">Kinase</keyword>
<name>A0A9D1KGZ4_9FIRM</name>
<evidence type="ECO:0000259" key="12">
    <source>
        <dbReference type="PROSITE" id="PS50109"/>
    </source>
</evidence>
<protein>
    <recommendedName>
        <fullName evidence="3">histidine kinase</fullName>
        <ecNumber evidence="3">2.7.13.3</ecNumber>
    </recommendedName>
</protein>